<feature type="domain" description="PAS" evidence="1">
    <location>
        <begin position="83"/>
        <end position="131"/>
    </location>
</feature>
<dbReference type="eggNOG" id="COG5001">
    <property type="taxonomic scope" value="Bacteria"/>
</dbReference>
<dbReference type="InterPro" id="IPR001633">
    <property type="entry name" value="EAL_dom"/>
</dbReference>
<dbReference type="KEGG" id="rrd:RradSPS_0721"/>
<dbReference type="PROSITE" id="PS50113">
    <property type="entry name" value="PAC"/>
    <property type="match status" value="1"/>
</dbReference>
<dbReference type="HOGENOM" id="CLU_000445_70_20_11"/>
<evidence type="ECO:0000313" key="5">
    <source>
        <dbReference type="EMBL" id="AHY46004.1"/>
    </source>
</evidence>
<keyword evidence="7" id="KW-1185">Reference proteome</keyword>
<dbReference type="FunFam" id="3.20.20.450:FF:000001">
    <property type="entry name" value="Cyclic di-GMP phosphodiesterase yahA"/>
    <property type="match status" value="1"/>
</dbReference>
<dbReference type="InterPro" id="IPR000700">
    <property type="entry name" value="PAS-assoc_C"/>
</dbReference>
<dbReference type="InterPro" id="IPR035965">
    <property type="entry name" value="PAS-like_dom_sf"/>
</dbReference>
<evidence type="ECO:0000313" key="7">
    <source>
        <dbReference type="Proteomes" id="UP000025229"/>
    </source>
</evidence>
<dbReference type="OrthoDB" id="23692at2"/>
<reference evidence="6" key="2">
    <citation type="submission" date="2023-11" db="EMBL/GenBank/DDBJ databases">
        <title>MicrobeMod: A computational toolkit for identifying prokaryotic methylation and restriction-modification with nanopore sequencing.</title>
        <authorList>
            <person name="Crits-Christoph A."/>
            <person name="Kang S.C."/>
            <person name="Lee H."/>
            <person name="Ostrov N."/>
        </authorList>
    </citation>
    <scope>NUCLEOTIDE SEQUENCE</scope>
    <source>
        <strain evidence="6">ATCC 51242</strain>
    </source>
</reference>
<evidence type="ECO:0000259" key="2">
    <source>
        <dbReference type="PROSITE" id="PS50113"/>
    </source>
</evidence>
<dbReference type="PANTHER" id="PTHR44757">
    <property type="entry name" value="DIGUANYLATE CYCLASE DGCP"/>
    <property type="match status" value="1"/>
</dbReference>
<sequence length="889" mass="99087">MRKPRLGRRMREGAVVLAAGLVGFAVFASADLAERFMVFAERHEAWQLDEAIGAVLFAALALAVVLWLGNRRERSYLRRIEESEQRFETIFQGTADMLLVSDAGGRILDANEEAVRALGYSRGELVGAPLLEAGVSFGPDKTPDLWQRLVGGERVVASGVTRRKDGREFRAEASASLVEIEGERAVIATIRDVTEREEALEALRISRERGEAILRAVPDVACRITLDGVYLDVRAGEKRPLLRPLEQVLGNNVRNVLGEETGGALLAKVREAVRTGGVESLEYPLQTEDGEKMIEARVVYVGGDEAIYFARDITERYRMVFRLNQSEARSRAIVESIPDLVFRFDREGRYLDLAPGTEAGVCAPEQEVVGRTVRETMPEEVAERFLAAIGSALDTGEVQSFEFELDVGGGEKSWEGRFVACRTEGTTEEVICLVRDIDERREFESRIRYLAYHDELTGLPNRTGFMERFETAMADPLRNPRAVLLIDLEDFAKINSSLGREAGDRLISLFAAQAESYLDGLSGVRSEFARFGGSEFAAFLEDVELREVAGIISGAVSAYQDVPFRLDEIDVFLKVRIGVALVEAEDRVADAMRKVSVALREAKRDRQSVWRVYSEPMGLRAVSDIRLERDLRRAIENRELDVFYQPEVFLKSGRLYSFEALARWDHPTRGRIGPVDFIPLAEETGLIIPLGEYVLSEACRQMEIWNRLRPGLGDCTVSVNVSALQLRQRNFADRVLEALERNGLGPGQLQIEITESAAAADLEASMRTFSQLRELGVRIALDDFGTGYSSLSHLRKFPLDAVKLDRSFVSEVTEESKMYRVVASVIRLAHALDLEVIAEGVETEEQISTLRELGCDIGQGYWFARPMSGPKTLEVIGSWRDLNLLPGAG</sequence>
<dbReference type="EMBL" id="CP007514">
    <property type="protein sequence ID" value="AHY46004.1"/>
    <property type="molecule type" value="Genomic_DNA"/>
</dbReference>
<evidence type="ECO:0000259" key="1">
    <source>
        <dbReference type="PROSITE" id="PS50112"/>
    </source>
</evidence>
<proteinExistence type="predicted"/>
<evidence type="ECO:0000259" key="3">
    <source>
        <dbReference type="PROSITE" id="PS50883"/>
    </source>
</evidence>
<dbReference type="PROSITE" id="PS50887">
    <property type="entry name" value="GGDEF"/>
    <property type="match status" value="1"/>
</dbReference>
<dbReference type="EMBL" id="JAWXXX010000001">
    <property type="protein sequence ID" value="MDX5893416.1"/>
    <property type="molecule type" value="Genomic_DNA"/>
</dbReference>
<dbReference type="InterPro" id="IPR035919">
    <property type="entry name" value="EAL_sf"/>
</dbReference>
<organism evidence="5 7">
    <name type="scientific">Rubrobacter radiotolerans</name>
    <name type="common">Arthrobacter radiotolerans</name>
    <dbReference type="NCBI Taxonomy" id="42256"/>
    <lineage>
        <taxon>Bacteria</taxon>
        <taxon>Bacillati</taxon>
        <taxon>Actinomycetota</taxon>
        <taxon>Rubrobacteria</taxon>
        <taxon>Rubrobacterales</taxon>
        <taxon>Rubrobacteraceae</taxon>
        <taxon>Rubrobacter</taxon>
    </lineage>
</organism>
<dbReference type="SMART" id="SM00267">
    <property type="entry name" value="GGDEF"/>
    <property type="match status" value="1"/>
</dbReference>
<dbReference type="Gene3D" id="3.20.20.450">
    <property type="entry name" value="EAL domain"/>
    <property type="match status" value="1"/>
</dbReference>
<dbReference type="InterPro" id="IPR013656">
    <property type="entry name" value="PAS_4"/>
</dbReference>
<dbReference type="Proteomes" id="UP001281130">
    <property type="component" value="Unassembled WGS sequence"/>
</dbReference>
<dbReference type="CDD" id="cd01948">
    <property type="entry name" value="EAL"/>
    <property type="match status" value="1"/>
</dbReference>
<dbReference type="PROSITE" id="PS50883">
    <property type="entry name" value="EAL"/>
    <property type="match status" value="1"/>
</dbReference>
<dbReference type="InterPro" id="IPR029787">
    <property type="entry name" value="Nucleotide_cyclase"/>
</dbReference>
<dbReference type="PANTHER" id="PTHR44757:SF2">
    <property type="entry name" value="BIOFILM ARCHITECTURE MAINTENANCE PROTEIN MBAA"/>
    <property type="match status" value="1"/>
</dbReference>
<dbReference type="NCBIfam" id="TIGR00254">
    <property type="entry name" value="GGDEF"/>
    <property type="match status" value="1"/>
</dbReference>
<dbReference type="SMART" id="SM00052">
    <property type="entry name" value="EAL"/>
    <property type="match status" value="1"/>
</dbReference>
<name>A0A023X1S9_RUBRA</name>
<dbReference type="Gene3D" id="3.30.70.270">
    <property type="match status" value="1"/>
</dbReference>
<dbReference type="RefSeq" id="WP_038680777.1">
    <property type="nucleotide sequence ID" value="NZ_CP007514.1"/>
</dbReference>
<accession>A0A023X1S9</accession>
<dbReference type="SUPFAM" id="SSF55785">
    <property type="entry name" value="PYP-like sensor domain (PAS domain)"/>
    <property type="match status" value="3"/>
</dbReference>
<evidence type="ECO:0000313" key="6">
    <source>
        <dbReference type="EMBL" id="MDX5893416.1"/>
    </source>
</evidence>
<evidence type="ECO:0000259" key="4">
    <source>
        <dbReference type="PROSITE" id="PS50887"/>
    </source>
</evidence>
<dbReference type="STRING" id="42256.RradSPS_0721"/>
<dbReference type="SMART" id="SM00091">
    <property type="entry name" value="PAS"/>
    <property type="match status" value="3"/>
</dbReference>
<dbReference type="SUPFAM" id="SSF141868">
    <property type="entry name" value="EAL domain-like"/>
    <property type="match status" value="1"/>
</dbReference>
<dbReference type="PROSITE" id="PS50112">
    <property type="entry name" value="PAS"/>
    <property type="match status" value="2"/>
</dbReference>
<feature type="domain" description="PAS" evidence="1">
    <location>
        <begin position="326"/>
        <end position="396"/>
    </location>
</feature>
<dbReference type="Pfam" id="PF08448">
    <property type="entry name" value="PAS_4"/>
    <property type="match status" value="2"/>
</dbReference>
<dbReference type="InterPro" id="IPR043128">
    <property type="entry name" value="Rev_trsase/Diguanyl_cyclase"/>
</dbReference>
<gene>
    <name evidence="5" type="ORF">RradSPS_0721</name>
    <name evidence="6" type="ORF">SIL72_05165</name>
</gene>
<dbReference type="SUPFAM" id="SSF55073">
    <property type="entry name" value="Nucleotide cyclase"/>
    <property type="match status" value="1"/>
</dbReference>
<dbReference type="Pfam" id="PF00563">
    <property type="entry name" value="EAL"/>
    <property type="match status" value="1"/>
</dbReference>
<dbReference type="CDD" id="cd00130">
    <property type="entry name" value="PAS"/>
    <property type="match status" value="2"/>
</dbReference>
<dbReference type="GO" id="GO:0006355">
    <property type="term" value="P:regulation of DNA-templated transcription"/>
    <property type="evidence" value="ECO:0007669"/>
    <property type="project" value="InterPro"/>
</dbReference>
<feature type="domain" description="GGDEF" evidence="4">
    <location>
        <begin position="479"/>
        <end position="615"/>
    </location>
</feature>
<dbReference type="Pfam" id="PF00989">
    <property type="entry name" value="PAS"/>
    <property type="match status" value="1"/>
</dbReference>
<dbReference type="Proteomes" id="UP000025229">
    <property type="component" value="Chromosome"/>
</dbReference>
<dbReference type="Gene3D" id="3.30.450.20">
    <property type="entry name" value="PAS domain"/>
    <property type="match status" value="3"/>
</dbReference>
<reference evidence="5 7" key="1">
    <citation type="submission" date="2014-03" db="EMBL/GenBank/DDBJ databases">
        <title>Complete genome sequence of the Radio-Resistant Rubrobacter radiotolerans RSPS-4.</title>
        <authorList>
            <person name="Egas C.C."/>
            <person name="Barroso C.C."/>
            <person name="Froufe H.J.C."/>
            <person name="Pacheco J.J."/>
            <person name="Albuquerque L.L."/>
            <person name="da Costa M.M.S."/>
        </authorList>
    </citation>
    <scope>NUCLEOTIDE SEQUENCE [LARGE SCALE GENOMIC DNA]</scope>
    <source>
        <strain evidence="5 7">RSPS-4</strain>
    </source>
</reference>
<dbReference type="AlphaFoldDB" id="A0A023X1S9"/>
<dbReference type="CDD" id="cd01949">
    <property type="entry name" value="GGDEF"/>
    <property type="match status" value="1"/>
</dbReference>
<dbReference type="InterPro" id="IPR052155">
    <property type="entry name" value="Biofilm_reg_signaling"/>
</dbReference>
<protein>
    <submittedName>
        <fullName evidence="6">EAL domain-containing protein</fullName>
    </submittedName>
    <submittedName>
        <fullName evidence="5">PAS domain S-box protein</fullName>
    </submittedName>
</protein>
<feature type="domain" description="EAL" evidence="3">
    <location>
        <begin position="624"/>
        <end position="880"/>
    </location>
</feature>
<dbReference type="InterPro" id="IPR000160">
    <property type="entry name" value="GGDEF_dom"/>
</dbReference>
<dbReference type="InterPro" id="IPR013767">
    <property type="entry name" value="PAS_fold"/>
</dbReference>
<dbReference type="NCBIfam" id="TIGR00229">
    <property type="entry name" value="sensory_box"/>
    <property type="match status" value="2"/>
</dbReference>
<dbReference type="Pfam" id="PF00990">
    <property type="entry name" value="GGDEF"/>
    <property type="match status" value="1"/>
</dbReference>
<feature type="domain" description="PAC" evidence="2">
    <location>
        <begin position="154"/>
        <end position="205"/>
    </location>
</feature>
<dbReference type="InterPro" id="IPR000014">
    <property type="entry name" value="PAS"/>
</dbReference>